<evidence type="ECO:0000256" key="8">
    <source>
        <dbReference type="ARBA" id="ARBA00048741"/>
    </source>
</evidence>
<dbReference type="InterPro" id="IPR029055">
    <property type="entry name" value="Ntn_hydrolases_N"/>
</dbReference>
<dbReference type="CDD" id="cd00712">
    <property type="entry name" value="AsnB"/>
    <property type="match status" value="1"/>
</dbReference>
<comment type="caution">
    <text evidence="10">The sequence shown here is derived from an EMBL/GenBank/DDBJ whole genome shotgun (WGS) entry which is preliminary data.</text>
</comment>
<keyword evidence="6" id="KW-0028">Amino-acid biosynthesis</keyword>
<keyword evidence="5" id="KW-0067">ATP-binding</keyword>
<evidence type="ECO:0000259" key="9">
    <source>
        <dbReference type="PROSITE" id="PS51278"/>
    </source>
</evidence>
<dbReference type="InterPro" id="IPR033738">
    <property type="entry name" value="AsnB_N"/>
</dbReference>
<dbReference type="Proteomes" id="UP001500902">
    <property type="component" value="Unassembled WGS sequence"/>
</dbReference>
<keyword evidence="6" id="KW-0061">Asparagine biosynthesis</keyword>
<evidence type="ECO:0000256" key="7">
    <source>
        <dbReference type="ARBA" id="ARBA00022962"/>
    </source>
</evidence>
<evidence type="ECO:0000256" key="5">
    <source>
        <dbReference type="ARBA" id="ARBA00022840"/>
    </source>
</evidence>
<dbReference type="Pfam" id="PF00733">
    <property type="entry name" value="Asn_synthase"/>
    <property type="match status" value="1"/>
</dbReference>
<dbReference type="InterPro" id="IPR017932">
    <property type="entry name" value="GATase_2_dom"/>
</dbReference>
<name>A0ABP7CJL6_9ACTN</name>
<dbReference type="NCBIfam" id="TIGR01536">
    <property type="entry name" value="asn_synth_AEB"/>
    <property type="match status" value="1"/>
</dbReference>
<evidence type="ECO:0000313" key="11">
    <source>
        <dbReference type="Proteomes" id="UP001500902"/>
    </source>
</evidence>
<dbReference type="Pfam" id="PF13537">
    <property type="entry name" value="GATase_7"/>
    <property type="match status" value="1"/>
</dbReference>
<keyword evidence="7" id="KW-0315">Glutamine amidotransferase</keyword>
<dbReference type="Gene3D" id="3.40.50.620">
    <property type="entry name" value="HUPs"/>
    <property type="match status" value="1"/>
</dbReference>
<reference evidence="11" key="1">
    <citation type="journal article" date="2019" name="Int. J. Syst. Evol. Microbiol.">
        <title>The Global Catalogue of Microorganisms (GCM) 10K type strain sequencing project: providing services to taxonomists for standard genome sequencing and annotation.</title>
        <authorList>
            <consortium name="The Broad Institute Genomics Platform"/>
            <consortium name="The Broad Institute Genome Sequencing Center for Infectious Disease"/>
            <person name="Wu L."/>
            <person name="Ma J."/>
        </authorList>
    </citation>
    <scope>NUCLEOTIDE SEQUENCE [LARGE SCALE GENOMIC DNA]</scope>
    <source>
        <strain evidence="11">JCM 16904</strain>
    </source>
</reference>
<dbReference type="InterPro" id="IPR001962">
    <property type="entry name" value="Asn_synthase"/>
</dbReference>
<evidence type="ECO:0000256" key="4">
    <source>
        <dbReference type="ARBA" id="ARBA00022741"/>
    </source>
</evidence>
<dbReference type="PANTHER" id="PTHR43284:SF1">
    <property type="entry name" value="ASPARAGINE SYNTHETASE"/>
    <property type="match status" value="1"/>
</dbReference>
<protein>
    <recommendedName>
        <fullName evidence="3">asparagine synthase (glutamine-hydrolyzing)</fullName>
        <ecNumber evidence="3">6.3.5.4</ecNumber>
    </recommendedName>
</protein>
<dbReference type="PANTHER" id="PTHR43284">
    <property type="entry name" value="ASPARAGINE SYNTHETASE (GLUTAMINE-HYDROLYZING)"/>
    <property type="match status" value="1"/>
</dbReference>
<dbReference type="InterPro" id="IPR014729">
    <property type="entry name" value="Rossmann-like_a/b/a_fold"/>
</dbReference>
<evidence type="ECO:0000313" key="10">
    <source>
        <dbReference type="EMBL" id="GAA3691924.1"/>
    </source>
</evidence>
<keyword evidence="11" id="KW-1185">Reference proteome</keyword>
<dbReference type="EC" id="6.3.5.4" evidence="3"/>
<proteinExistence type="inferred from homology"/>
<organism evidence="10 11">
    <name type="scientific">Nonomuraea antimicrobica</name>
    <dbReference type="NCBI Taxonomy" id="561173"/>
    <lineage>
        <taxon>Bacteria</taxon>
        <taxon>Bacillati</taxon>
        <taxon>Actinomycetota</taxon>
        <taxon>Actinomycetes</taxon>
        <taxon>Streptosporangiales</taxon>
        <taxon>Streptosporangiaceae</taxon>
        <taxon>Nonomuraea</taxon>
    </lineage>
</organism>
<evidence type="ECO:0000256" key="1">
    <source>
        <dbReference type="ARBA" id="ARBA00005187"/>
    </source>
</evidence>
<evidence type="ECO:0000256" key="3">
    <source>
        <dbReference type="ARBA" id="ARBA00012737"/>
    </source>
</evidence>
<accession>A0ABP7CJL6</accession>
<evidence type="ECO:0000256" key="2">
    <source>
        <dbReference type="ARBA" id="ARBA00005752"/>
    </source>
</evidence>
<sequence>MCGIAGWVDYSGLPPDARSIAERMNDSQTSRGPDGAGIWSSPRAILAHRRLSVIDLATGGQPMTLGGPSAGSSRLVLTYNGELYNYRELRAELVARGHRFRTHSDTEVVLNAWAEWGPQAVERFNGIFAFAVWDDDHETLWLVRDHLGVKPLHYHLTTGRLIFASEAKGILAHPEVPTVIDEDGLRQLVLPLIKFPGANPYRGVAEVLPGQILSFSRDGVRRTQYWDLREVITRTDRPASLDDSVDRLRFLLEDTVARQTIADVPLCSLLSGGLDSSVVTALANGLPGHRGVGSFSVDFSDAAGAVDSRSALDRRYAREAAAFIGSTHSNVVLDAAKLSDVAVRDAAVRARDLPNGFGDLEMSLLLLCAEIRRHATVALSGEAADEILGGYRWFHDPRAVWAPTFPWIADSPAHGYLHQRVLGTLAPELVEKLRLEEYLHDEYATALGGLGFHPGLSREERRHREIIYLGLTYFLPMLLDRSDRLSMASGLEIRVPFCDHRIVEHAVTLPRDVHNAGGREKGVLRDAAKGLLPPSVLERQKSPYPTTPDPDYSQRIARQVTEVVTAPPGDLREIFAERLLDPREIANAARSHGLVSNFEGEVILNFASWFRQYRPRLVA</sequence>
<gene>
    <name evidence="10" type="primary">asnB_4</name>
    <name evidence="10" type="ORF">GCM10022224_066930</name>
</gene>
<keyword evidence="4" id="KW-0547">Nucleotide-binding</keyword>
<dbReference type="CDD" id="cd01991">
    <property type="entry name" value="Asn_synthase_B_C"/>
    <property type="match status" value="1"/>
</dbReference>
<dbReference type="InterPro" id="IPR051786">
    <property type="entry name" value="ASN_synthetase/amidase"/>
</dbReference>
<dbReference type="EMBL" id="BAAAZP010000124">
    <property type="protein sequence ID" value="GAA3691924.1"/>
    <property type="molecule type" value="Genomic_DNA"/>
</dbReference>
<feature type="domain" description="Glutamine amidotransferase type-2" evidence="9">
    <location>
        <begin position="2"/>
        <end position="218"/>
    </location>
</feature>
<dbReference type="PROSITE" id="PS51278">
    <property type="entry name" value="GATASE_TYPE_2"/>
    <property type="match status" value="1"/>
</dbReference>
<dbReference type="SUPFAM" id="SSF56235">
    <property type="entry name" value="N-terminal nucleophile aminohydrolases (Ntn hydrolases)"/>
    <property type="match status" value="1"/>
</dbReference>
<dbReference type="SUPFAM" id="SSF52402">
    <property type="entry name" value="Adenine nucleotide alpha hydrolases-like"/>
    <property type="match status" value="1"/>
</dbReference>
<comment type="catalytic activity">
    <reaction evidence="8">
        <text>L-aspartate + L-glutamine + ATP + H2O = L-asparagine + L-glutamate + AMP + diphosphate + H(+)</text>
        <dbReference type="Rhea" id="RHEA:12228"/>
        <dbReference type="ChEBI" id="CHEBI:15377"/>
        <dbReference type="ChEBI" id="CHEBI:15378"/>
        <dbReference type="ChEBI" id="CHEBI:29985"/>
        <dbReference type="ChEBI" id="CHEBI:29991"/>
        <dbReference type="ChEBI" id="CHEBI:30616"/>
        <dbReference type="ChEBI" id="CHEBI:33019"/>
        <dbReference type="ChEBI" id="CHEBI:58048"/>
        <dbReference type="ChEBI" id="CHEBI:58359"/>
        <dbReference type="ChEBI" id="CHEBI:456215"/>
        <dbReference type="EC" id="6.3.5.4"/>
    </reaction>
</comment>
<dbReference type="PIRSF" id="PIRSF001589">
    <property type="entry name" value="Asn_synthetase_glu-h"/>
    <property type="match status" value="1"/>
</dbReference>
<dbReference type="Gene3D" id="3.60.20.10">
    <property type="entry name" value="Glutamine Phosphoribosylpyrophosphate, subunit 1, domain 1"/>
    <property type="match status" value="1"/>
</dbReference>
<dbReference type="InterPro" id="IPR006426">
    <property type="entry name" value="Asn_synth_AEB"/>
</dbReference>
<comment type="similarity">
    <text evidence="2">Belongs to the asparagine synthetase family.</text>
</comment>
<comment type="pathway">
    <text evidence="1">Amino-acid biosynthesis; L-asparagine biosynthesis; L-asparagine from L-aspartate (L-Gln route): step 1/1.</text>
</comment>
<dbReference type="RefSeq" id="WP_344886991.1">
    <property type="nucleotide sequence ID" value="NZ_BAAAZP010000124.1"/>
</dbReference>
<evidence type="ECO:0000256" key="6">
    <source>
        <dbReference type="ARBA" id="ARBA00022888"/>
    </source>
</evidence>